<dbReference type="RefSeq" id="WP_084239134.1">
    <property type="nucleotide sequence ID" value="NZ_FWXT01000001.1"/>
</dbReference>
<dbReference type="Proteomes" id="UP000192756">
    <property type="component" value="Unassembled WGS sequence"/>
</dbReference>
<protein>
    <submittedName>
        <fullName evidence="1">Uncharacterized protein</fullName>
    </submittedName>
</protein>
<sequence>MKMILEFNLPEESHEANQALNVGKLSLAIWNYDQKLRGLAKHSQDEAEANKAQWARDMLWEELGEDGIADLFEMR</sequence>
<organism evidence="1 2">
    <name type="scientific">Pedobacter africanus</name>
    <dbReference type="NCBI Taxonomy" id="151894"/>
    <lineage>
        <taxon>Bacteria</taxon>
        <taxon>Pseudomonadati</taxon>
        <taxon>Bacteroidota</taxon>
        <taxon>Sphingobacteriia</taxon>
        <taxon>Sphingobacteriales</taxon>
        <taxon>Sphingobacteriaceae</taxon>
        <taxon>Pedobacter</taxon>
    </lineage>
</organism>
<evidence type="ECO:0000313" key="1">
    <source>
        <dbReference type="EMBL" id="SMC75497.1"/>
    </source>
</evidence>
<dbReference type="AlphaFoldDB" id="A0A1W2BR72"/>
<dbReference type="EMBL" id="FWXT01000001">
    <property type="protein sequence ID" value="SMC75497.1"/>
    <property type="molecule type" value="Genomic_DNA"/>
</dbReference>
<gene>
    <name evidence="1" type="ORF">SAMN04488524_2578</name>
</gene>
<proteinExistence type="predicted"/>
<accession>A0A1W2BR72</accession>
<name>A0A1W2BR72_9SPHI</name>
<keyword evidence="2" id="KW-1185">Reference proteome</keyword>
<dbReference type="OrthoDB" id="9994465at2"/>
<evidence type="ECO:0000313" key="2">
    <source>
        <dbReference type="Proteomes" id="UP000192756"/>
    </source>
</evidence>
<reference evidence="2" key="1">
    <citation type="submission" date="2017-04" db="EMBL/GenBank/DDBJ databases">
        <authorList>
            <person name="Varghese N."/>
            <person name="Submissions S."/>
        </authorList>
    </citation>
    <scope>NUCLEOTIDE SEQUENCE [LARGE SCALE GENOMIC DNA]</scope>
    <source>
        <strain evidence="2">DSM 12126</strain>
    </source>
</reference>